<dbReference type="CDD" id="cd00130">
    <property type="entry name" value="PAS"/>
    <property type="match status" value="1"/>
</dbReference>
<feature type="domain" description="HAMP" evidence="15">
    <location>
        <begin position="92"/>
        <end position="144"/>
    </location>
</feature>
<dbReference type="Gene3D" id="1.10.287.130">
    <property type="match status" value="1"/>
</dbReference>
<comment type="catalytic activity">
    <reaction evidence="1">
        <text>ATP + protein L-histidine = ADP + protein N-phospho-L-histidine.</text>
        <dbReference type="EC" id="2.7.13.3"/>
    </reaction>
</comment>
<dbReference type="InterPro" id="IPR003594">
    <property type="entry name" value="HATPase_dom"/>
</dbReference>
<dbReference type="InterPro" id="IPR004358">
    <property type="entry name" value="Sig_transdc_His_kin-like_C"/>
</dbReference>
<dbReference type="InterPro" id="IPR050351">
    <property type="entry name" value="BphY/WalK/GraS-like"/>
</dbReference>
<evidence type="ECO:0000313" key="16">
    <source>
        <dbReference type="EMBL" id="TWT89882.1"/>
    </source>
</evidence>
<dbReference type="SUPFAM" id="SSF158472">
    <property type="entry name" value="HAMP domain-like"/>
    <property type="match status" value="1"/>
</dbReference>
<dbReference type="PANTHER" id="PTHR45453:SF1">
    <property type="entry name" value="PHOSPHATE REGULON SENSOR PROTEIN PHOR"/>
    <property type="match status" value="1"/>
</dbReference>
<accession>A0A5C5ZQQ3</accession>
<sequence>MLASRLYWNLFFALACVFLAAAVFWHFVTLDISELSAVASSEAATAAGAEASGGLGADRPGSKRSQPSGVQIFACVVLAGLVLMCIAYGVARPILRSIRKLDAAVKEMEAGRFKQRVFTPHNDEIGSLAASLTQMGAGVDALVTELRESDRRQATVLGGMIEGVLAIDNQQHLLLVNNAAGRQFGFHPLEAEGRPLLEMVRSHPLHQAVAVGLDTRQPQRLEIDWEGRALSVQVTPLVGSASDGAVIVLHDTTDLRRLESLRRDFVANVSHELKTPLSSIKAYAETLLGGAVNDPETSTKFLGRIEEQADRLDLLIQDMLRLARIESAQQPFEIEPVAIDQAVAACIEDLRPKAEQKQITLTALPDHPQLRVKADTEGMRLILENLVDNAIKYTPEGGEVRVLWGASTVNPKMTQINVTDTGPGIPEAAQARVFERFYRVDKARSRELGGTGLGLSIVKHLVQSFGGTVAVSSPPGEGSTFTVTLPTA</sequence>
<reference evidence="16 17" key="1">
    <citation type="submission" date="2019-02" db="EMBL/GenBank/DDBJ databases">
        <title>Deep-cultivation of Planctomycetes and their phenomic and genomic characterization uncovers novel biology.</title>
        <authorList>
            <person name="Wiegand S."/>
            <person name="Jogler M."/>
            <person name="Boedeker C."/>
            <person name="Pinto D."/>
            <person name="Vollmers J."/>
            <person name="Rivas-Marin E."/>
            <person name="Kohn T."/>
            <person name="Peeters S.H."/>
            <person name="Heuer A."/>
            <person name="Rast P."/>
            <person name="Oberbeckmann S."/>
            <person name="Bunk B."/>
            <person name="Jeske O."/>
            <person name="Meyerdierks A."/>
            <person name="Storesund J.E."/>
            <person name="Kallscheuer N."/>
            <person name="Luecker S."/>
            <person name="Lage O.M."/>
            <person name="Pohl T."/>
            <person name="Merkel B.J."/>
            <person name="Hornburger P."/>
            <person name="Mueller R.-W."/>
            <person name="Bruemmer F."/>
            <person name="Labrenz M."/>
            <person name="Spormann A.M."/>
            <person name="Op Den Camp H."/>
            <person name="Overmann J."/>
            <person name="Amann R."/>
            <person name="Jetten M.S.M."/>
            <person name="Mascher T."/>
            <person name="Medema M.H."/>
            <person name="Devos D.P."/>
            <person name="Kaster A.-K."/>
            <person name="Ovreas L."/>
            <person name="Rohde M."/>
            <person name="Galperin M.Y."/>
            <person name="Jogler C."/>
        </authorList>
    </citation>
    <scope>NUCLEOTIDE SEQUENCE [LARGE SCALE GENOMIC DNA]</scope>
    <source>
        <strain evidence="16 17">Mal64</strain>
    </source>
</reference>
<dbReference type="PROSITE" id="PS50109">
    <property type="entry name" value="HIS_KIN"/>
    <property type="match status" value="1"/>
</dbReference>
<evidence type="ECO:0000256" key="6">
    <source>
        <dbReference type="ARBA" id="ARBA00022679"/>
    </source>
</evidence>
<name>A0A5C5ZQQ3_9BACT</name>
<dbReference type="Pfam" id="PF02518">
    <property type="entry name" value="HATPase_c"/>
    <property type="match status" value="1"/>
</dbReference>
<dbReference type="FunFam" id="1.10.287.130:FF:000008">
    <property type="entry name" value="Two-component sensor histidine kinase"/>
    <property type="match status" value="1"/>
</dbReference>
<keyword evidence="8" id="KW-0418">Kinase</keyword>
<evidence type="ECO:0000259" key="14">
    <source>
        <dbReference type="PROSITE" id="PS50112"/>
    </source>
</evidence>
<evidence type="ECO:0000259" key="15">
    <source>
        <dbReference type="PROSITE" id="PS50885"/>
    </source>
</evidence>
<dbReference type="SMART" id="SM00091">
    <property type="entry name" value="PAS"/>
    <property type="match status" value="1"/>
</dbReference>
<dbReference type="PRINTS" id="PR00344">
    <property type="entry name" value="BCTRLSENSOR"/>
</dbReference>
<dbReference type="OrthoDB" id="9813151at2"/>
<dbReference type="CDD" id="cd00075">
    <property type="entry name" value="HATPase"/>
    <property type="match status" value="1"/>
</dbReference>
<dbReference type="GO" id="GO:0004721">
    <property type="term" value="F:phosphoprotein phosphatase activity"/>
    <property type="evidence" value="ECO:0007669"/>
    <property type="project" value="TreeGrafter"/>
</dbReference>
<proteinExistence type="predicted"/>
<dbReference type="CDD" id="cd06225">
    <property type="entry name" value="HAMP"/>
    <property type="match status" value="1"/>
</dbReference>
<evidence type="ECO:0000256" key="1">
    <source>
        <dbReference type="ARBA" id="ARBA00000085"/>
    </source>
</evidence>
<keyword evidence="12" id="KW-0812">Transmembrane</keyword>
<dbReference type="InterPro" id="IPR013656">
    <property type="entry name" value="PAS_4"/>
</dbReference>
<keyword evidence="7" id="KW-0547">Nucleotide-binding</keyword>
<evidence type="ECO:0000256" key="7">
    <source>
        <dbReference type="ARBA" id="ARBA00022741"/>
    </source>
</evidence>
<keyword evidence="12" id="KW-1133">Transmembrane helix</keyword>
<dbReference type="Proteomes" id="UP000315440">
    <property type="component" value="Unassembled WGS sequence"/>
</dbReference>
<dbReference type="Pfam" id="PF08448">
    <property type="entry name" value="PAS_4"/>
    <property type="match status" value="1"/>
</dbReference>
<keyword evidence="9" id="KW-0067">ATP-binding</keyword>
<evidence type="ECO:0000256" key="5">
    <source>
        <dbReference type="ARBA" id="ARBA00022553"/>
    </source>
</evidence>
<dbReference type="SUPFAM" id="SSF55874">
    <property type="entry name" value="ATPase domain of HSP90 chaperone/DNA topoisomerase II/histidine kinase"/>
    <property type="match status" value="1"/>
</dbReference>
<dbReference type="SMART" id="SM00304">
    <property type="entry name" value="HAMP"/>
    <property type="match status" value="1"/>
</dbReference>
<dbReference type="InterPro" id="IPR035965">
    <property type="entry name" value="PAS-like_dom_sf"/>
</dbReference>
<dbReference type="PANTHER" id="PTHR45453">
    <property type="entry name" value="PHOSPHATE REGULON SENSOR PROTEIN PHOR"/>
    <property type="match status" value="1"/>
</dbReference>
<dbReference type="GO" id="GO:0000155">
    <property type="term" value="F:phosphorelay sensor kinase activity"/>
    <property type="evidence" value="ECO:0007669"/>
    <property type="project" value="InterPro"/>
</dbReference>
<dbReference type="SMART" id="SM00387">
    <property type="entry name" value="HATPase_c"/>
    <property type="match status" value="1"/>
</dbReference>
<dbReference type="SUPFAM" id="SSF47384">
    <property type="entry name" value="Homodimeric domain of signal transducing histidine kinase"/>
    <property type="match status" value="1"/>
</dbReference>
<evidence type="ECO:0000256" key="8">
    <source>
        <dbReference type="ARBA" id="ARBA00022777"/>
    </source>
</evidence>
<dbReference type="Gene3D" id="6.10.340.10">
    <property type="match status" value="1"/>
</dbReference>
<evidence type="ECO:0000256" key="9">
    <source>
        <dbReference type="ARBA" id="ARBA00022840"/>
    </source>
</evidence>
<evidence type="ECO:0000256" key="12">
    <source>
        <dbReference type="SAM" id="Phobius"/>
    </source>
</evidence>
<dbReference type="GO" id="GO:0016036">
    <property type="term" value="P:cellular response to phosphate starvation"/>
    <property type="evidence" value="ECO:0007669"/>
    <property type="project" value="TreeGrafter"/>
</dbReference>
<keyword evidence="6 16" id="KW-0808">Transferase</keyword>
<dbReference type="Pfam" id="PF00512">
    <property type="entry name" value="HisKA"/>
    <property type="match status" value="1"/>
</dbReference>
<evidence type="ECO:0000259" key="13">
    <source>
        <dbReference type="PROSITE" id="PS50109"/>
    </source>
</evidence>
<dbReference type="PROSITE" id="PS51257">
    <property type="entry name" value="PROKAR_LIPOPROTEIN"/>
    <property type="match status" value="1"/>
</dbReference>
<dbReference type="AlphaFoldDB" id="A0A5C5ZQQ3"/>
<keyword evidence="11 12" id="KW-0472">Membrane</keyword>
<dbReference type="Gene3D" id="3.30.450.20">
    <property type="entry name" value="PAS domain"/>
    <property type="match status" value="1"/>
</dbReference>
<feature type="transmembrane region" description="Helical" evidence="12">
    <location>
        <begin position="7"/>
        <end position="28"/>
    </location>
</feature>
<evidence type="ECO:0000313" key="17">
    <source>
        <dbReference type="Proteomes" id="UP000315440"/>
    </source>
</evidence>
<protein>
    <recommendedName>
        <fullName evidence="3">histidine kinase</fullName>
        <ecNumber evidence="3">2.7.13.3</ecNumber>
    </recommendedName>
</protein>
<evidence type="ECO:0000256" key="11">
    <source>
        <dbReference type="ARBA" id="ARBA00023136"/>
    </source>
</evidence>
<dbReference type="Pfam" id="PF00672">
    <property type="entry name" value="HAMP"/>
    <property type="match status" value="1"/>
</dbReference>
<dbReference type="Gene3D" id="3.30.565.10">
    <property type="entry name" value="Histidine kinase-like ATPase, C-terminal domain"/>
    <property type="match status" value="1"/>
</dbReference>
<keyword evidence="17" id="KW-1185">Reference proteome</keyword>
<dbReference type="EMBL" id="SJPQ01000001">
    <property type="protein sequence ID" value="TWT89882.1"/>
    <property type="molecule type" value="Genomic_DNA"/>
</dbReference>
<dbReference type="InterPro" id="IPR036890">
    <property type="entry name" value="HATPase_C_sf"/>
</dbReference>
<dbReference type="InterPro" id="IPR003661">
    <property type="entry name" value="HisK_dim/P_dom"/>
</dbReference>
<dbReference type="PROSITE" id="PS50112">
    <property type="entry name" value="PAS"/>
    <property type="match status" value="1"/>
</dbReference>
<dbReference type="InterPro" id="IPR005467">
    <property type="entry name" value="His_kinase_dom"/>
</dbReference>
<dbReference type="SMART" id="SM00388">
    <property type="entry name" value="HisKA"/>
    <property type="match status" value="1"/>
</dbReference>
<dbReference type="RefSeq" id="WP_146395947.1">
    <property type="nucleotide sequence ID" value="NZ_SJPQ01000001.1"/>
</dbReference>
<organism evidence="16 17">
    <name type="scientific">Pseudobythopirellula maris</name>
    <dbReference type="NCBI Taxonomy" id="2527991"/>
    <lineage>
        <taxon>Bacteria</taxon>
        <taxon>Pseudomonadati</taxon>
        <taxon>Planctomycetota</taxon>
        <taxon>Planctomycetia</taxon>
        <taxon>Pirellulales</taxon>
        <taxon>Lacipirellulaceae</taxon>
        <taxon>Pseudobythopirellula</taxon>
    </lineage>
</organism>
<comment type="caution">
    <text evidence="16">The sequence shown here is derived from an EMBL/GenBank/DDBJ whole genome shotgun (WGS) entry which is preliminary data.</text>
</comment>
<dbReference type="GO" id="GO:0005524">
    <property type="term" value="F:ATP binding"/>
    <property type="evidence" value="ECO:0007669"/>
    <property type="project" value="UniProtKB-KW"/>
</dbReference>
<dbReference type="EC" id="2.7.13.3" evidence="3"/>
<dbReference type="GO" id="GO:0005886">
    <property type="term" value="C:plasma membrane"/>
    <property type="evidence" value="ECO:0007669"/>
    <property type="project" value="UniProtKB-SubCell"/>
</dbReference>
<feature type="transmembrane region" description="Helical" evidence="12">
    <location>
        <begin position="70"/>
        <end position="91"/>
    </location>
</feature>
<keyword evidence="5" id="KW-0597">Phosphoprotein</keyword>
<comment type="subcellular location">
    <subcellularLocation>
        <location evidence="2">Cell membrane</location>
    </subcellularLocation>
</comment>
<keyword evidence="4" id="KW-1003">Cell membrane</keyword>
<evidence type="ECO:0000256" key="2">
    <source>
        <dbReference type="ARBA" id="ARBA00004236"/>
    </source>
</evidence>
<evidence type="ECO:0000256" key="10">
    <source>
        <dbReference type="ARBA" id="ARBA00023012"/>
    </source>
</evidence>
<dbReference type="SUPFAM" id="SSF55785">
    <property type="entry name" value="PYP-like sensor domain (PAS domain)"/>
    <property type="match status" value="1"/>
</dbReference>
<dbReference type="InterPro" id="IPR036097">
    <property type="entry name" value="HisK_dim/P_sf"/>
</dbReference>
<feature type="domain" description="PAS" evidence="14">
    <location>
        <begin position="149"/>
        <end position="200"/>
    </location>
</feature>
<dbReference type="FunFam" id="3.30.565.10:FF:000006">
    <property type="entry name" value="Sensor histidine kinase WalK"/>
    <property type="match status" value="1"/>
</dbReference>
<dbReference type="PROSITE" id="PS50885">
    <property type="entry name" value="HAMP"/>
    <property type="match status" value="1"/>
</dbReference>
<dbReference type="CDD" id="cd00082">
    <property type="entry name" value="HisKA"/>
    <property type="match status" value="1"/>
</dbReference>
<gene>
    <name evidence="16" type="primary">phoR</name>
    <name evidence="16" type="ORF">Mal64_02640</name>
</gene>
<dbReference type="InterPro" id="IPR003660">
    <property type="entry name" value="HAMP_dom"/>
</dbReference>
<feature type="domain" description="Histidine kinase" evidence="13">
    <location>
        <begin position="268"/>
        <end position="488"/>
    </location>
</feature>
<keyword evidence="10" id="KW-0902">Two-component regulatory system</keyword>
<evidence type="ECO:0000256" key="3">
    <source>
        <dbReference type="ARBA" id="ARBA00012438"/>
    </source>
</evidence>
<evidence type="ECO:0000256" key="4">
    <source>
        <dbReference type="ARBA" id="ARBA00022475"/>
    </source>
</evidence>
<dbReference type="InterPro" id="IPR000014">
    <property type="entry name" value="PAS"/>
</dbReference>